<dbReference type="RefSeq" id="WP_044834187.1">
    <property type="nucleotide sequence ID" value="NZ_CP059735.1"/>
</dbReference>
<evidence type="ECO:0000256" key="1">
    <source>
        <dbReference type="SAM" id="Phobius"/>
    </source>
</evidence>
<evidence type="ECO:0000313" key="2">
    <source>
        <dbReference type="EMBL" id="WDD98788.1"/>
    </source>
</evidence>
<dbReference type="KEGG" id="tact:SG35_026765"/>
<reference evidence="2 3" key="2">
    <citation type="journal article" date="2022" name="Mar. Drugs">
        <title>Bioassay-Guided Fractionation Leads to the Detection of Cholic Acid Generated by the Rare Thalassomonas sp.</title>
        <authorList>
            <person name="Pheiffer F."/>
            <person name="Schneider Y.K."/>
            <person name="Hansen E.H."/>
            <person name="Andersen J.H."/>
            <person name="Isaksson J."/>
            <person name="Busche T."/>
            <person name="R C."/>
            <person name="Kalinowski J."/>
            <person name="Zyl L.V."/>
            <person name="Trindade M."/>
        </authorList>
    </citation>
    <scope>NUCLEOTIDE SEQUENCE [LARGE SCALE GENOMIC DNA]</scope>
    <source>
        <strain evidence="2 3">A5K-106</strain>
    </source>
</reference>
<protein>
    <submittedName>
        <fullName evidence="2">Uncharacterized protein</fullName>
    </submittedName>
</protein>
<sequence length="89" mass="9527">MRILLKLLALIGIGLAVYTAFKSGELFSSTVISAIFAIVFAVMFLQFPSRRQVSEQSFDSAAITSSNTPYKSVFLSTNSASSGCDSESC</sequence>
<reference evidence="2 3" key="1">
    <citation type="journal article" date="2015" name="Genome Announc.">
        <title>Draft Genome Sequences of Marine Isolates of Thalassomonas viridans and Thalassomonas actiniarum.</title>
        <authorList>
            <person name="Olonade I."/>
            <person name="van Zyl L.J."/>
            <person name="Trindade M."/>
        </authorList>
    </citation>
    <scope>NUCLEOTIDE SEQUENCE [LARGE SCALE GENOMIC DNA]</scope>
    <source>
        <strain evidence="2 3">A5K-106</strain>
    </source>
</reference>
<dbReference type="Proteomes" id="UP000032568">
    <property type="component" value="Chromosome"/>
</dbReference>
<name>A0AAE9YQZ1_9GAMM</name>
<keyword evidence="3" id="KW-1185">Reference proteome</keyword>
<proteinExistence type="predicted"/>
<organism evidence="2 3">
    <name type="scientific">Thalassomonas actiniarum</name>
    <dbReference type="NCBI Taxonomy" id="485447"/>
    <lineage>
        <taxon>Bacteria</taxon>
        <taxon>Pseudomonadati</taxon>
        <taxon>Pseudomonadota</taxon>
        <taxon>Gammaproteobacteria</taxon>
        <taxon>Alteromonadales</taxon>
        <taxon>Colwelliaceae</taxon>
        <taxon>Thalassomonas</taxon>
    </lineage>
</organism>
<keyword evidence="1" id="KW-1133">Transmembrane helix</keyword>
<dbReference type="EMBL" id="CP059735">
    <property type="protein sequence ID" value="WDD98788.1"/>
    <property type="molecule type" value="Genomic_DNA"/>
</dbReference>
<evidence type="ECO:0000313" key="3">
    <source>
        <dbReference type="Proteomes" id="UP000032568"/>
    </source>
</evidence>
<keyword evidence="1" id="KW-0812">Transmembrane</keyword>
<accession>A0AAE9YQZ1</accession>
<gene>
    <name evidence="2" type="ORF">SG35_026765</name>
</gene>
<feature type="transmembrane region" description="Helical" evidence="1">
    <location>
        <begin position="26"/>
        <end position="47"/>
    </location>
</feature>
<dbReference type="AlphaFoldDB" id="A0AAE9YQZ1"/>
<keyword evidence="1" id="KW-0472">Membrane</keyword>